<dbReference type="AlphaFoldDB" id="A0A011AE27"/>
<proteinExistence type="predicted"/>
<protein>
    <submittedName>
        <fullName evidence="1">Uncharacterized protein</fullName>
    </submittedName>
</protein>
<comment type="caution">
    <text evidence="1">The sequence shown here is derived from an EMBL/GenBank/DDBJ whole genome shotgun (WGS) entry which is preliminary data.</text>
</comment>
<name>A0A011AE27_9ACTN</name>
<accession>A0A011AE27</accession>
<evidence type="ECO:0000313" key="1">
    <source>
        <dbReference type="EMBL" id="EXG80276.1"/>
    </source>
</evidence>
<keyword evidence="2" id="KW-1185">Reference proteome</keyword>
<sequence length="155" mass="16825">MMHGLARYGSPLAATGLDRERPVAPNPSDLLDVPLSSLLANELDLSQRAHATRAGYLPDELVAEDFLYLLALRTAISRALSWGSQADVREAIEGGAKWTDVAIARGNTTAEARAEFLHWVNAQAALWDSGPTPTGLRFGLEPEHRRAVRALAERS</sequence>
<evidence type="ECO:0000313" key="2">
    <source>
        <dbReference type="Proteomes" id="UP000021053"/>
    </source>
</evidence>
<dbReference type="EMBL" id="JFBT01000001">
    <property type="protein sequence ID" value="EXG80276.1"/>
    <property type="molecule type" value="Genomic_DNA"/>
</dbReference>
<dbReference type="Proteomes" id="UP000021053">
    <property type="component" value="Unassembled WGS sequence"/>
</dbReference>
<dbReference type="HOGENOM" id="CLU_1692553_0_0_11"/>
<reference evidence="1 2" key="1">
    <citation type="submission" date="2013-07" db="EMBL/GenBank/DDBJ databases">
        <authorList>
            <consortium name="DOE Joint Genome Institute"/>
            <person name="Eisen J."/>
            <person name="Huntemann M."/>
            <person name="Han J."/>
            <person name="Chen A."/>
            <person name="Kyrpides N."/>
            <person name="Mavromatis K."/>
            <person name="Markowitz V."/>
            <person name="Palaniappan K."/>
            <person name="Ivanova N."/>
            <person name="Schaumberg A."/>
            <person name="Pati A."/>
            <person name="Liolios K."/>
            <person name="Nordberg H.P."/>
            <person name="Cantor M.N."/>
            <person name="Hua S.X."/>
            <person name="Woyke T."/>
        </authorList>
    </citation>
    <scope>NUCLEOTIDE SEQUENCE [LARGE SCALE GENOMIC DNA]</scope>
    <source>
        <strain evidence="1 2">DSM 44712</strain>
    </source>
</reference>
<gene>
    <name evidence="1" type="ORF">CryarDRAFT_1342</name>
</gene>
<organism evidence="1 2">
    <name type="scientific">Cryptosporangium arvum DSM 44712</name>
    <dbReference type="NCBI Taxonomy" id="927661"/>
    <lineage>
        <taxon>Bacteria</taxon>
        <taxon>Bacillati</taxon>
        <taxon>Actinomycetota</taxon>
        <taxon>Actinomycetes</taxon>
        <taxon>Cryptosporangiales</taxon>
        <taxon>Cryptosporangiaceae</taxon>
        <taxon>Cryptosporangium</taxon>
    </lineage>
</organism>